<dbReference type="InterPro" id="IPR001789">
    <property type="entry name" value="Sig_transdc_resp-reg_receiver"/>
</dbReference>
<sequence>MIKETMQARVLLIDDQPMVLEKLRLVLEAHSDIELRVESRAEVAVEAALEFRPTVILQDLIMPGIDGYALLALYRAAEELANVPVVILSASDDAVAKERCFLLGANDYLVKLPETIELVARIRYHSASCLARAERDEAFRLLTASQADLAAANALLSRLNGIDELTGVGNRRSFDAAMAAEWSRGLRHSKPLSLVICDIDHFKHYNDHFGHVAGDYCIKGIAAVLADQLRRPSDKLARYGGEEFAIVLPDTDLPGALLVAEGCRARVESLAIDESTGLRGPVTMSFGVASLVPSRGASIQGMVEAADAALFDAKRGGRNTVRHASRLAGG</sequence>
<dbReference type="Pfam" id="PF00990">
    <property type="entry name" value="GGDEF"/>
    <property type="match status" value="1"/>
</dbReference>
<dbReference type="InterPro" id="IPR029787">
    <property type="entry name" value="Nucleotide_cyclase"/>
</dbReference>
<dbReference type="GO" id="GO:0043709">
    <property type="term" value="P:cell adhesion involved in single-species biofilm formation"/>
    <property type="evidence" value="ECO:0007669"/>
    <property type="project" value="TreeGrafter"/>
</dbReference>
<evidence type="ECO:0000256" key="1">
    <source>
        <dbReference type="ARBA" id="ARBA00012528"/>
    </source>
</evidence>
<name>A0A2D2DLE4_9BURK</name>
<evidence type="ECO:0000313" key="6">
    <source>
        <dbReference type="EMBL" id="ATQ75793.1"/>
    </source>
</evidence>
<dbReference type="SMART" id="SM00267">
    <property type="entry name" value="GGDEF"/>
    <property type="match status" value="1"/>
</dbReference>
<dbReference type="NCBIfam" id="TIGR00254">
    <property type="entry name" value="GGDEF"/>
    <property type="match status" value="1"/>
</dbReference>
<dbReference type="PANTHER" id="PTHR45138:SF9">
    <property type="entry name" value="DIGUANYLATE CYCLASE DGCM-RELATED"/>
    <property type="match status" value="1"/>
</dbReference>
<dbReference type="Gene3D" id="3.40.50.2300">
    <property type="match status" value="1"/>
</dbReference>
<dbReference type="Gene3D" id="3.30.70.270">
    <property type="match status" value="1"/>
</dbReference>
<dbReference type="PANTHER" id="PTHR45138">
    <property type="entry name" value="REGULATORY COMPONENTS OF SENSORY TRANSDUCTION SYSTEM"/>
    <property type="match status" value="1"/>
</dbReference>
<organism evidence="6 7">
    <name type="scientific">Massilia violaceinigra</name>
    <dbReference type="NCBI Taxonomy" id="2045208"/>
    <lineage>
        <taxon>Bacteria</taxon>
        <taxon>Pseudomonadati</taxon>
        <taxon>Pseudomonadota</taxon>
        <taxon>Betaproteobacteria</taxon>
        <taxon>Burkholderiales</taxon>
        <taxon>Oxalobacteraceae</taxon>
        <taxon>Telluria group</taxon>
        <taxon>Massilia</taxon>
    </lineage>
</organism>
<evidence type="ECO:0000259" key="4">
    <source>
        <dbReference type="PROSITE" id="PS50110"/>
    </source>
</evidence>
<dbReference type="InterPro" id="IPR050469">
    <property type="entry name" value="Diguanylate_Cyclase"/>
</dbReference>
<evidence type="ECO:0000259" key="5">
    <source>
        <dbReference type="PROSITE" id="PS50887"/>
    </source>
</evidence>
<dbReference type="EC" id="2.7.7.65" evidence="1"/>
<dbReference type="FunFam" id="3.30.70.270:FF:000001">
    <property type="entry name" value="Diguanylate cyclase domain protein"/>
    <property type="match status" value="1"/>
</dbReference>
<dbReference type="CDD" id="cd01949">
    <property type="entry name" value="GGDEF"/>
    <property type="match status" value="1"/>
</dbReference>
<dbReference type="SUPFAM" id="SSF55073">
    <property type="entry name" value="Nucleotide cyclase"/>
    <property type="match status" value="1"/>
</dbReference>
<dbReference type="GO" id="GO:0000160">
    <property type="term" value="P:phosphorelay signal transduction system"/>
    <property type="evidence" value="ECO:0007669"/>
    <property type="project" value="InterPro"/>
</dbReference>
<feature type="domain" description="GGDEF" evidence="5">
    <location>
        <begin position="190"/>
        <end position="326"/>
    </location>
</feature>
<dbReference type="PROSITE" id="PS50110">
    <property type="entry name" value="RESPONSE_REGULATORY"/>
    <property type="match status" value="1"/>
</dbReference>
<keyword evidence="7" id="KW-1185">Reference proteome</keyword>
<gene>
    <name evidence="6" type="ORF">CR152_15610</name>
</gene>
<dbReference type="GO" id="GO:0052621">
    <property type="term" value="F:diguanylate cyclase activity"/>
    <property type="evidence" value="ECO:0007669"/>
    <property type="project" value="UniProtKB-EC"/>
</dbReference>
<feature type="domain" description="Response regulatory" evidence="4">
    <location>
        <begin position="9"/>
        <end position="126"/>
    </location>
</feature>
<dbReference type="SUPFAM" id="SSF52172">
    <property type="entry name" value="CheY-like"/>
    <property type="match status" value="1"/>
</dbReference>
<dbReference type="OrthoDB" id="9813903at2"/>
<evidence type="ECO:0000256" key="2">
    <source>
        <dbReference type="ARBA" id="ARBA00034247"/>
    </source>
</evidence>
<dbReference type="InterPro" id="IPR011006">
    <property type="entry name" value="CheY-like_superfamily"/>
</dbReference>
<protein>
    <recommendedName>
        <fullName evidence="1">diguanylate cyclase</fullName>
        <ecNumber evidence="1">2.7.7.65</ecNumber>
    </recommendedName>
</protein>
<dbReference type="GO" id="GO:0005886">
    <property type="term" value="C:plasma membrane"/>
    <property type="evidence" value="ECO:0007669"/>
    <property type="project" value="TreeGrafter"/>
</dbReference>
<accession>A0A2D2DLE4</accession>
<feature type="modified residue" description="4-aspartylphosphate" evidence="3">
    <location>
        <position position="59"/>
    </location>
</feature>
<proteinExistence type="predicted"/>
<dbReference type="InterPro" id="IPR043128">
    <property type="entry name" value="Rev_trsase/Diguanyl_cyclase"/>
</dbReference>
<reference evidence="6" key="1">
    <citation type="submission" date="2017-10" db="EMBL/GenBank/DDBJ databases">
        <title>Massilia psychrophilum sp. nov., a novel purple-pigmented bacterium isolated from Tianshan glacier, Xinjiang Municipality, China.</title>
        <authorList>
            <person name="Wang H."/>
        </authorList>
    </citation>
    <scope>NUCLEOTIDE SEQUENCE [LARGE SCALE GENOMIC DNA]</scope>
    <source>
        <strain evidence="6">B2</strain>
    </source>
</reference>
<dbReference type="InterPro" id="IPR000160">
    <property type="entry name" value="GGDEF_dom"/>
</dbReference>
<dbReference type="GO" id="GO:1902201">
    <property type="term" value="P:negative regulation of bacterial-type flagellum-dependent cell motility"/>
    <property type="evidence" value="ECO:0007669"/>
    <property type="project" value="TreeGrafter"/>
</dbReference>
<dbReference type="Pfam" id="PF00072">
    <property type="entry name" value="Response_reg"/>
    <property type="match status" value="1"/>
</dbReference>
<evidence type="ECO:0000313" key="7">
    <source>
        <dbReference type="Proteomes" id="UP000229897"/>
    </source>
</evidence>
<keyword evidence="3" id="KW-0597">Phosphoprotein</keyword>
<dbReference type="PROSITE" id="PS50887">
    <property type="entry name" value="GGDEF"/>
    <property type="match status" value="1"/>
</dbReference>
<dbReference type="AlphaFoldDB" id="A0A2D2DLE4"/>
<dbReference type="KEGG" id="mass:CR152_15610"/>
<dbReference type="Proteomes" id="UP000229897">
    <property type="component" value="Chromosome"/>
</dbReference>
<evidence type="ECO:0000256" key="3">
    <source>
        <dbReference type="PROSITE-ProRule" id="PRU00169"/>
    </source>
</evidence>
<dbReference type="EMBL" id="CP024608">
    <property type="protein sequence ID" value="ATQ75793.1"/>
    <property type="molecule type" value="Genomic_DNA"/>
</dbReference>
<dbReference type="SMART" id="SM00448">
    <property type="entry name" value="REC"/>
    <property type="match status" value="1"/>
</dbReference>
<comment type="catalytic activity">
    <reaction evidence="2">
        <text>2 GTP = 3',3'-c-di-GMP + 2 diphosphate</text>
        <dbReference type="Rhea" id="RHEA:24898"/>
        <dbReference type="ChEBI" id="CHEBI:33019"/>
        <dbReference type="ChEBI" id="CHEBI:37565"/>
        <dbReference type="ChEBI" id="CHEBI:58805"/>
        <dbReference type="EC" id="2.7.7.65"/>
    </reaction>
</comment>